<evidence type="ECO:0000256" key="8">
    <source>
        <dbReference type="ARBA" id="ARBA00023306"/>
    </source>
</evidence>
<keyword evidence="14" id="KW-1185">Reference proteome</keyword>
<feature type="binding site" evidence="9">
    <location>
        <begin position="122"/>
        <end position="128"/>
    </location>
    <ligand>
        <name>ATP</name>
        <dbReference type="ChEBI" id="CHEBI:30616"/>
    </ligand>
</feature>
<evidence type="ECO:0000256" key="9">
    <source>
        <dbReference type="HAMAP-Rule" id="MF_00639"/>
    </source>
</evidence>
<dbReference type="GO" id="GO:0008360">
    <property type="term" value="P:regulation of cell shape"/>
    <property type="evidence" value="ECO:0007669"/>
    <property type="project" value="UniProtKB-KW"/>
</dbReference>
<dbReference type="InterPro" id="IPR036615">
    <property type="entry name" value="Mur_ligase_C_dom_sf"/>
</dbReference>
<dbReference type="HAMAP" id="MF_00639">
    <property type="entry name" value="MurD"/>
    <property type="match status" value="1"/>
</dbReference>
<evidence type="ECO:0000256" key="1">
    <source>
        <dbReference type="ARBA" id="ARBA00004496"/>
    </source>
</evidence>
<dbReference type="EMBL" id="NFIE01000006">
    <property type="protein sequence ID" value="OUN89068.1"/>
    <property type="molecule type" value="Genomic_DNA"/>
</dbReference>
<dbReference type="GO" id="GO:0009252">
    <property type="term" value="P:peptidoglycan biosynthetic process"/>
    <property type="evidence" value="ECO:0007669"/>
    <property type="project" value="UniProtKB-UniRule"/>
</dbReference>
<dbReference type="AlphaFoldDB" id="A0A1Y3XXL7"/>
<dbReference type="GO" id="GO:0005737">
    <property type="term" value="C:cytoplasm"/>
    <property type="evidence" value="ECO:0007669"/>
    <property type="project" value="UniProtKB-SubCell"/>
</dbReference>
<evidence type="ECO:0000313" key="13">
    <source>
        <dbReference type="EMBL" id="OUN89068.1"/>
    </source>
</evidence>
<evidence type="ECO:0000256" key="5">
    <source>
        <dbReference type="ARBA" id="ARBA00022618"/>
    </source>
</evidence>
<evidence type="ECO:0000313" key="14">
    <source>
        <dbReference type="Proteomes" id="UP000195781"/>
    </source>
</evidence>
<dbReference type="SUPFAM" id="SSF53244">
    <property type="entry name" value="MurD-like peptide ligases, peptide-binding domain"/>
    <property type="match status" value="1"/>
</dbReference>
<name>A0A1Y3XXL7_9ACTN</name>
<dbReference type="InterPro" id="IPR004101">
    <property type="entry name" value="Mur_ligase_C"/>
</dbReference>
<dbReference type="RefSeq" id="WP_094335225.1">
    <property type="nucleotide sequence ID" value="NZ_NFIE01000006.1"/>
</dbReference>
<dbReference type="InterPro" id="IPR013221">
    <property type="entry name" value="Mur_ligase_cen"/>
</dbReference>
<evidence type="ECO:0000256" key="7">
    <source>
        <dbReference type="ARBA" id="ARBA00022840"/>
    </source>
</evidence>
<keyword evidence="3 9" id="KW-0963">Cytoplasm</keyword>
<comment type="subcellular location">
    <subcellularLocation>
        <location evidence="1 9 10">Cytoplasm</location>
    </subcellularLocation>
</comment>
<dbReference type="OrthoDB" id="9809796at2"/>
<keyword evidence="5 9" id="KW-0132">Cell division</keyword>
<dbReference type="GO" id="GO:0005524">
    <property type="term" value="F:ATP binding"/>
    <property type="evidence" value="ECO:0007669"/>
    <property type="project" value="UniProtKB-UniRule"/>
</dbReference>
<keyword evidence="9 10" id="KW-0133">Cell shape</keyword>
<evidence type="ECO:0000256" key="4">
    <source>
        <dbReference type="ARBA" id="ARBA00022598"/>
    </source>
</evidence>
<dbReference type="Proteomes" id="UP000195781">
    <property type="component" value="Unassembled WGS sequence"/>
</dbReference>
<dbReference type="GO" id="GO:0004326">
    <property type="term" value="F:tetrahydrofolylpolyglutamate synthase activity"/>
    <property type="evidence" value="ECO:0007669"/>
    <property type="project" value="InterPro"/>
</dbReference>
<keyword evidence="7 9" id="KW-0067">ATP-binding</keyword>
<keyword evidence="9 10" id="KW-0573">Peptidoglycan synthesis</keyword>
<comment type="catalytic activity">
    <reaction evidence="9 10">
        <text>UDP-N-acetyl-alpha-D-muramoyl-L-alanine + D-glutamate + ATP = UDP-N-acetyl-alpha-D-muramoyl-L-alanyl-D-glutamate + ADP + phosphate + H(+)</text>
        <dbReference type="Rhea" id="RHEA:16429"/>
        <dbReference type="ChEBI" id="CHEBI:15378"/>
        <dbReference type="ChEBI" id="CHEBI:29986"/>
        <dbReference type="ChEBI" id="CHEBI:30616"/>
        <dbReference type="ChEBI" id="CHEBI:43474"/>
        <dbReference type="ChEBI" id="CHEBI:83898"/>
        <dbReference type="ChEBI" id="CHEBI:83900"/>
        <dbReference type="ChEBI" id="CHEBI:456216"/>
        <dbReference type="EC" id="6.3.2.9"/>
    </reaction>
</comment>
<comment type="pathway">
    <text evidence="2 9 10">Cell wall biogenesis; peptidoglycan biosynthesis.</text>
</comment>
<comment type="caution">
    <text evidence="13">The sequence shown here is derived from an EMBL/GenBank/DDBJ whole genome shotgun (WGS) entry which is preliminary data.</text>
</comment>
<dbReference type="GO" id="GO:0008764">
    <property type="term" value="F:UDP-N-acetylmuramoylalanine-D-glutamate ligase activity"/>
    <property type="evidence" value="ECO:0007669"/>
    <property type="project" value="UniProtKB-UniRule"/>
</dbReference>
<dbReference type="Pfam" id="PF08245">
    <property type="entry name" value="Mur_ligase_M"/>
    <property type="match status" value="1"/>
</dbReference>
<dbReference type="InterPro" id="IPR018109">
    <property type="entry name" value="Folylpolyglutamate_synth_CS"/>
</dbReference>
<dbReference type="Gene3D" id="3.90.190.20">
    <property type="entry name" value="Mur ligase, C-terminal domain"/>
    <property type="match status" value="1"/>
</dbReference>
<dbReference type="GO" id="GO:0071555">
    <property type="term" value="P:cell wall organization"/>
    <property type="evidence" value="ECO:0007669"/>
    <property type="project" value="UniProtKB-KW"/>
</dbReference>
<evidence type="ECO:0000256" key="6">
    <source>
        <dbReference type="ARBA" id="ARBA00022741"/>
    </source>
</evidence>
<evidence type="ECO:0000259" key="11">
    <source>
        <dbReference type="Pfam" id="PF02875"/>
    </source>
</evidence>
<evidence type="ECO:0000256" key="10">
    <source>
        <dbReference type="RuleBase" id="RU003664"/>
    </source>
</evidence>
<comment type="similarity">
    <text evidence="9">Belongs to the MurCDEF family.</text>
</comment>
<dbReference type="Pfam" id="PF02875">
    <property type="entry name" value="Mur_ligase_C"/>
    <property type="match status" value="1"/>
</dbReference>
<dbReference type="SUPFAM" id="SSF53623">
    <property type="entry name" value="MurD-like peptide ligases, catalytic domain"/>
    <property type="match status" value="1"/>
</dbReference>
<dbReference type="PANTHER" id="PTHR43692">
    <property type="entry name" value="UDP-N-ACETYLMURAMOYLALANINE--D-GLUTAMATE LIGASE"/>
    <property type="match status" value="1"/>
</dbReference>
<comment type="function">
    <text evidence="9 10">Cell wall formation. Catalyzes the addition of glutamate to the nucleotide precursor UDP-N-acetylmuramoyl-L-alanine (UMA).</text>
</comment>
<keyword evidence="6 9" id="KW-0547">Nucleotide-binding</keyword>
<dbReference type="NCBIfam" id="TIGR01087">
    <property type="entry name" value="murD"/>
    <property type="match status" value="1"/>
</dbReference>
<evidence type="ECO:0000256" key="2">
    <source>
        <dbReference type="ARBA" id="ARBA00004752"/>
    </source>
</evidence>
<evidence type="ECO:0000259" key="12">
    <source>
        <dbReference type="Pfam" id="PF08245"/>
    </source>
</evidence>
<dbReference type="InterPro" id="IPR005762">
    <property type="entry name" value="MurD"/>
</dbReference>
<dbReference type="Gene3D" id="3.40.1190.10">
    <property type="entry name" value="Mur-like, catalytic domain"/>
    <property type="match status" value="1"/>
</dbReference>
<dbReference type="GO" id="GO:0051301">
    <property type="term" value="P:cell division"/>
    <property type="evidence" value="ECO:0007669"/>
    <property type="project" value="UniProtKB-KW"/>
</dbReference>
<gene>
    <name evidence="9" type="primary">murD</name>
    <name evidence="13" type="ORF">B5G02_03585</name>
</gene>
<dbReference type="PANTHER" id="PTHR43692:SF1">
    <property type="entry name" value="UDP-N-ACETYLMURAMOYLALANINE--D-GLUTAMATE LIGASE"/>
    <property type="match status" value="1"/>
</dbReference>
<dbReference type="UniPathway" id="UPA00219"/>
<dbReference type="InterPro" id="IPR036565">
    <property type="entry name" value="Mur-like_cat_sf"/>
</dbReference>
<dbReference type="EC" id="6.3.2.9" evidence="9 10"/>
<keyword evidence="8 9" id="KW-0131">Cell cycle</keyword>
<accession>A0A1Y3XXL7</accession>
<feature type="domain" description="Mur ligase C-terminal" evidence="11">
    <location>
        <begin position="324"/>
        <end position="443"/>
    </location>
</feature>
<keyword evidence="9 10" id="KW-0961">Cell wall biogenesis/degradation</keyword>
<dbReference type="PROSITE" id="PS01011">
    <property type="entry name" value="FOLYLPOLYGLU_SYNT_1"/>
    <property type="match status" value="1"/>
</dbReference>
<dbReference type="Gene3D" id="3.40.50.720">
    <property type="entry name" value="NAD(P)-binding Rossmann-like Domain"/>
    <property type="match status" value="1"/>
</dbReference>
<protein>
    <recommendedName>
        <fullName evidence="9 10">UDP-N-acetylmuramoylalanine--D-glutamate ligase</fullName>
        <ecNumber evidence="9 10">6.3.2.9</ecNumber>
    </recommendedName>
    <alternativeName>
        <fullName evidence="9">D-glutamic acid-adding enzyme</fullName>
    </alternativeName>
    <alternativeName>
        <fullName evidence="9">UDP-N-acetylmuramoyl-L-alanyl-D-glutamate synthetase</fullName>
    </alternativeName>
</protein>
<proteinExistence type="inferred from homology"/>
<feature type="domain" description="Mur ligase central" evidence="12">
    <location>
        <begin position="120"/>
        <end position="302"/>
    </location>
</feature>
<organism evidence="13 14">
    <name type="scientific">[Collinsella] massiliensis</name>
    <dbReference type="NCBI Taxonomy" id="1232426"/>
    <lineage>
        <taxon>Bacteria</taxon>
        <taxon>Bacillati</taxon>
        <taxon>Actinomycetota</taxon>
        <taxon>Coriobacteriia</taxon>
        <taxon>Coriobacteriales</taxon>
        <taxon>Coriobacteriaceae</taxon>
        <taxon>Enorma</taxon>
    </lineage>
</organism>
<reference evidence="14" key="1">
    <citation type="submission" date="2017-04" db="EMBL/GenBank/DDBJ databases">
        <title>Function of individual gut microbiota members based on whole genome sequencing of pure cultures obtained from chicken caecum.</title>
        <authorList>
            <person name="Medvecky M."/>
            <person name="Cejkova D."/>
            <person name="Polansky O."/>
            <person name="Karasova D."/>
            <person name="Kubasova T."/>
            <person name="Cizek A."/>
            <person name="Rychlik I."/>
        </authorList>
    </citation>
    <scope>NUCLEOTIDE SEQUENCE [LARGE SCALE GENOMIC DNA]</scope>
    <source>
        <strain evidence="14">An5</strain>
    </source>
</reference>
<evidence type="ECO:0000256" key="3">
    <source>
        <dbReference type="ARBA" id="ARBA00022490"/>
    </source>
</evidence>
<keyword evidence="4 9" id="KW-0436">Ligase</keyword>
<sequence>MRGNDGMLPEEFDLLVLGLGKTGLAVAEWAADHMGGRVRSACLYGGAKAAPSDRTRALEERGVRCVLGTEEVEGAFDVCVASPGISEFSDFFASARAHASEIMGEPEFAYRLSPDRWIAVTGTNGKTTTTSLVDHILNASGMPSHAVGNIGSVPTAAVDAREPGSWFSAELSSYQLACSSLLHPRVSVLLNITPDHLAWHRSLEAYAAAKRRIFARQEPGDLVIVCVEDAGSAAALDEARATGAAVCELSHEDTFADCAAFVEDGVLTCRLRGAEMELVRTDELCIAGAHNELNALAAAAAALWVGAPLSAVRRALTTFQPLEHRIEPVAVVDGVRYVNDSKATNTDAVEKALTAFPSEPVVLLLGGSDKGTPLEAFAERVAASTVRTVICFGDARARLLAALEGPAGASGVELMEAADLAAAVSTAHGCARPGDVVLLSPACASFDEFSGFEERGRRFKELVADLAARG</sequence>